<feature type="region of interest" description="Disordered" evidence="1">
    <location>
        <begin position="428"/>
        <end position="492"/>
    </location>
</feature>
<reference evidence="3 4" key="1">
    <citation type="submission" date="2018-02" db="EMBL/GenBank/DDBJ databases">
        <title>Draft genome sequences of Elsinoe sp., causing black scab on jojoba.</title>
        <authorList>
            <person name="Stodart B."/>
            <person name="Jeffress S."/>
            <person name="Ash G."/>
            <person name="Arun Chinnappa K."/>
        </authorList>
    </citation>
    <scope>NUCLEOTIDE SEQUENCE [LARGE SCALE GENOMIC DNA]</scope>
    <source>
        <strain evidence="3 4">Hillstone_2</strain>
    </source>
</reference>
<sequence>MAAQTIWQRHQRWIRRPELLATIVRDSLVFAVVPLFGFWILMVLFQSPKDEKDQMLQARTQAADSEAPAGGDRRERSFLSRYLDTWVERLHYLCRPTSNYVPMLGGILALVYAFDAIQSQHVTLSGTEDFRTACPEGSRRTRTSVFVKLFAATVTTLGIHGHLSSLSGSTSWKREAFRVVELLINPLATVVTFTASFWYGFVDLLMITPGSWEKRITIKYRLARLCDCRVDASTAPHMGPRLGLAVVSPEHIKAVPLDKDLKWVGRLLVLIILSGQYWQAGVLLARRMLSDTEAGVDYAMAFLVLSGLIALFRSLIILLLNVSWSLDAEITACTEKLCHLPECIALKKEQELPTQELRIVIFGYNIVIIPITVLNELAGGFVAGHIIWGPYESFGWMLMSLWTLHVAWRSTINYALYTEGLWKLISDPKEKPTDNTQTPSDQQQTGTVPLSTSSNADDNNDDACISTKEKPTSDTRPPSDQQQVATSSNADDDDTSISAIIFSTVLFIIVTTFGLAAIAWACCCVAIQLFWLLAPSASLYYRIASETASWKGADPTKPCPQLWKDGLEDELWWF</sequence>
<keyword evidence="2" id="KW-0812">Transmembrane</keyword>
<feature type="compositionally biased region" description="Polar residues" evidence="1">
    <location>
        <begin position="474"/>
        <end position="484"/>
    </location>
</feature>
<dbReference type="AlphaFoldDB" id="A0A4U7B1A5"/>
<name>A0A4U7B1A5_9PEZI</name>
<comment type="caution">
    <text evidence="3">The sequence shown here is derived from an EMBL/GenBank/DDBJ whole genome shotgun (WGS) entry which is preliminary data.</text>
</comment>
<evidence type="ECO:0000313" key="4">
    <source>
        <dbReference type="Proteomes" id="UP000308133"/>
    </source>
</evidence>
<feature type="transmembrane region" description="Helical" evidence="2">
    <location>
        <begin position="298"/>
        <end position="320"/>
    </location>
</feature>
<dbReference type="Proteomes" id="UP000308133">
    <property type="component" value="Unassembled WGS sequence"/>
</dbReference>
<feature type="compositionally biased region" description="Polar residues" evidence="1">
    <location>
        <begin position="434"/>
        <end position="454"/>
    </location>
</feature>
<dbReference type="EMBL" id="PTQR01000057">
    <property type="protein sequence ID" value="TKX23131.1"/>
    <property type="molecule type" value="Genomic_DNA"/>
</dbReference>
<feature type="transmembrane region" description="Helical" evidence="2">
    <location>
        <begin position="183"/>
        <end position="206"/>
    </location>
</feature>
<feature type="transmembrane region" description="Helical" evidence="2">
    <location>
        <begin position="27"/>
        <end position="45"/>
    </location>
</feature>
<keyword evidence="2" id="KW-0472">Membrane</keyword>
<organism evidence="3 4">
    <name type="scientific">Elsinoe australis</name>
    <dbReference type="NCBI Taxonomy" id="40998"/>
    <lineage>
        <taxon>Eukaryota</taxon>
        <taxon>Fungi</taxon>
        <taxon>Dikarya</taxon>
        <taxon>Ascomycota</taxon>
        <taxon>Pezizomycotina</taxon>
        <taxon>Dothideomycetes</taxon>
        <taxon>Dothideomycetidae</taxon>
        <taxon>Myriangiales</taxon>
        <taxon>Elsinoaceae</taxon>
        <taxon>Elsinoe</taxon>
    </lineage>
</organism>
<accession>A0A4U7B1A5</accession>
<feature type="transmembrane region" description="Helical" evidence="2">
    <location>
        <begin position="394"/>
        <end position="416"/>
    </location>
</feature>
<feature type="transmembrane region" description="Helical" evidence="2">
    <location>
        <begin position="505"/>
        <end position="531"/>
    </location>
</feature>
<evidence type="ECO:0000256" key="2">
    <source>
        <dbReference type="SAM" id="Phobius"/>
    </source>
</evidence>
<feature type="transmembrane region" description="Helical" evidence="2">
    <location>
        <begin position="267"/>
        <end position="286"/>
    </location>
</feature>
<feature type="transmembrane region" description="Helical" evidence="2">
    <location>
        <begin position="362"/>
        <end position="388"/>
    </location>
</feature>
<evidence type="ECO:0000256" key="1">
    <source>
        <dbReference type="SAM" id="MobiDB-lite"/>
    </source>
</evidence>
<gene>
    <name evidence="3" type="ORF">C1H76_4679</name>
</gene>
<feature type="transmembrane region" description="Helical" evidence="2">
    <location>
        <begin position="145"/>
        <end position="163"/>
    </location>
</feature>
<protein>
    <submittedName>
        <fullName evidence="3">Uncharacterized protein</fullName>
    </submittedName>
</protein>
<proteinExistence type="predicted"/>
<evidence type="ECO:0000313" key="3">
    <source>
        <dbReference type="EMBL" id="TKX23131.1"/>
    </source>
</evidence>
<keyword evidence="2" id="KW-1133">Transmembrane helix</keyword>